<proteinExistence type="predicted"/>
<reference evidence="4" key="1">
    <citation type="journal article" date="2019" name="Int. J. Syst. Evol. Microbiol.">
        <title>The Global Catalogue of Microorganisms (GCM) 10K type strain sequencing project: providing services to taxonomists for standard genome sequencing and annotation.</title>
        <authorList>
            <consortium name="The Broad Institute Genomics Platform"/>
            <consortium name="The Broad Institute Genome Sequencing Center for Infectious Disease"/>
            <person name="Wu L."/>
            <person name="Ma J."/>
        </authorList>
    </citation>
    <scope>NUCLEOTIDE SEQUENCE [LARGE SCALE GENOMIC DNA]</scope>
    <source>
        <strain evidence="4">WLHS5</strain>
    </source>
</reference>
<dbReference type="Pfam" id="PF02585">
    <property type="entry name" value="PIG-L"/>
    <property type="match status" value="1"/>
</dbReference>
<dbReference type="PANTHER" id="PTHR12993:SF26">
    <property type="entry name" value="1D-MYO-INOSITOL 2-ACETAMIDO-2-DEOXY-ALPHA-D-GLUCOPYRANOSIDE DEACETYLASE"/>
    <property type="match status" value="1"/>
</dbReference>
<evidence type="ECO:0000313" key="4">
    <source>
        <dbReference type="Proteomes" id="UP001596504"/>
    </source>
</evidence>
<dbReference type="RefSeq" id="WP_380670646.1">
    <property type="nucleotide sequence ID" value="NZ_JBHTCJ010000010.1"/>
</dbReference>
<gene>
    <name evidence="3" type="ORF">ACFQRI_19530</name>
</gene>
<evidence type="ECO:0000256" key="1">
    <source>
        <dbReference type="ARBA" id="ARBA00022833"/>
    </source>
</evidence>
<dbReference type="EMBL" id="JBHTCJ010000010">
    <property type="protein sequence ID" value="MFC7343600.1"/>
    <property type="molecule type" value="Genomic_DNA"/>
</dbReference>
<protein>
    <submittedName>
        <fullName evidence="3">PIG-L family deacetylase</fullName>
    </submittedName>
</protein>
<evidence type="ECO:0000256" key="2">
    <source>
        <dbReference type="SAM" id="SignalP"/>
    </source>
</evidence>
<keyword evidence="2" id="KW-0732">Signal</keyword>
<dbReference type="Gene3D" id="3.40.50.10320">
    <property type="entry name" value="LmbE-like"/>
    <property type="match status" value="1"/>
</dbReference>
<keyword evidence="1" id="KW-0862">Zinc</keyword>
<comment type="caution">
    <text evidence="3">The sequence shown here is derived from an EMBL/GenBank/DDBJ whole genome shotgun (WGS) entry which is preliminary data.</text>
</comment>
<sequence length="570" mass="60535">MKPVAALILLLVVVLPATPAAAAAERPSHLQVVAHPDDDMLFMAPDLGLSIRSGARVTTVFITAGESDVEPAADYAADRQAGARAAFAAMARAPDRWDRSVLELPGGHVAELHQLRARPRVSLVFLGLPDDNDANATGGEHALIRLWRDPSERVRTVPAAGSGIPVRAHDRGSLLSALRRLRAVFEPDLVRTQDPRPDPRYQQQWQRFQDHPDHVITARLVAEAMPDALVAHYRQYNTADTPPNLPARVLADKRSAFAAYTEHDPRVGLGEPYASWLARMRQRRPLGARWIGDRGRYAYVRGDRLISGDRTGESTVDTPFAPRAGSAVFAGSTLLVQQRRTGAVFGRAPGGEWHRIGAPPPRAPGVEISRPAAVEVAGRLVLAVRDRGGGASVHDGRGWCRLGGSGVESVSALVTASGQVHVLATTAAGGMLRWRLSGSCGRRVAVPDGIRPAGAIATTSGEHAQAAFRDERGDLVVLAERSGWRPVLRREAEALSDPALAVDAAGRPLLAVRNGAGRLEVLSATGSRTGPRIQGGPALDPSGSLVAALDDRGAPVLWSVGDEGAPVSRG</sequence>
<dbReference type="SUPFAM" id="SSF102588">
    <property type="entry name" value="LmbE-like"/>
    <property type="match status" value="1"/>
</dbReference>
<dbReference type="Proteomes" id="UP001596504">
    <property type="component" value="Unassembled WGS sequence"/>
</dbReference>
<dbReference type="InterPro" id="IPR024078">
    <property type="entry name" value="LmbE-like_dom_sf"/>
</dbReference>
<dbReference type="InterPro" id="IPR003737">
    <property type="entry name" value="GlcNAc_PI_deacetylase-related"/>
</dbReference>
<organism evidence="3 4">
    <name type="scientific">Saccharopolyspora griseoalba</name>
    <dbReference type="NCBI Taxonomy" id="1431848"/>
    <lineage>
        <taxon>Bacteria</taxon>
        <taxon>Bacillati</taxon>
        <taxon>Actinomycetota</taxon>
        <taxon>Actinomycetes</taxon>
        <taxon>Pseudonocardiales</taxon>
        <taxon>Pseudonocardiaceae</taxon>
        <taxon>Saccharopolyspora</taxon>
    </lineage>
</organism>
<accession>A0ABW2LPR3</accession>
<keyword evidence="4" id="KW-1185">Reference proteome</keyword>
<evidence type="ECO:0000313" key="3">
    <source>
        <dbReference type="EMBL" id="MFC7343600.1"/>
    </source>
</evidence>
<feature type="chain" id="PRO_5047540806" evidence="2">
    <location>
        <begin position="23"/>
        <end position="570"/>
    </location>
</feature>
<dbReference type="SUPFAM" id="SSF89372">
    <property type="entry name" value="Fucose-specific lectin"/>
    <property type="match status" value="1"/>
</dbReference>
<feature type="signal peptide" evidence="2">
    <location>
        <begin position="1"/>
        <end position="22"/>
    </location>
</feature>
<dbReference type="PANTHER" id="PTHR12993">
    <property type="entry name" value="N-ACETYLGLUCOSAMINYL-PHOSPHATIDYLINOSITOL DE-N-ACETYLASE-RELATED"/>
    <property type="match status" value="1"/>
</dbReference>
<name>A0ABW2LPR3_9PSEU</name>